<dbReference type="EMBL" id="ML738598">
    <property type="protein sequence ID" value="KAE8165727.1"/>
    <property type="molecule type" value="Genomic_DNA"/>
</dbReference>
<dbReference type="GO" id="GO:0006508">
    <property type="term" value="P:proteolysis"/>
    <property type="evidence" value="ECO:0007669"/>
    <property type="project" value="UniProtKB-KW"/>
</dbReference>
<dbReference type="FunFam" id="2.40.10.10:FF:000034">
    <property type="entry name" value="Eupolytin"/>
    <property type="match status" value="1"/>
</dbReference>
<feature type="domain" description="Peptidase S1" evidence="6">
    <location>
        <begin position="21"/>
        <end position="245"/>
    </location>
</feature>
<evidence type="ECO:0000256" key="5">
    <source>
        <dbReference type="SAM" id="SignalP"/>
    </source>
</evidence>
<keyword evidence="4" id="KW-1015">Disulfide bond</keyword>
<keyword evidence="5" id="KW-0732">Signal</keyword>
<keyword evidence="8" id="KW-1185">Reference proteome</keyword>
<dbReference type="PANTHER" id="PTHR24276">
    <property type="entry name" value="POLYSERASE-RELATED"/>
    <property type="match status" value="1"/>
</dbReference>
<dbReference type="PANTHER" id="PTHR24276:SF91">
    <property type="entry name" value="AT26814P-RELATED"/>
    <property type="match status" value="1"/>
</dbReference>
<evidence type="ECO:0000256" key="1">
    <source>
        <dbReference type="ARBA" id="ARBA00007664"/>
    </source>
</evidence>
<dbReference type="AlphaFoldDB" id="A0A5N6V4M0"/>
<keyword evidence="3" id="KW-0378">Hydrolase</keyword>
<dbReference type="InterPro" id="IPR050430">
    <property type="entry name" value="Peptidase_S1"/>
</dbReference>
<dbReference type="CDD" id="cd00190">
    <property type="entry name" value="Tryp_SPc"/>
    <property type="match status" value="1"/>
</dbReference>
<evidence type="ECO:0000313" key="8">
    <source>
        <dbReference type="Proteomes" id="UP000326950"/>
    </source>
</evidence>
<gene>
    <name evidence="7" type="ORF">BDV40DRAFT_297134</name>
</gene>
<evidence type="ECO:0000256" key="4">
    <source>
        <dbReference type="ARBA" id="ARBA00023157"/>
    </source>
</evidence>
<dbReference type="InterPro" id="IPR001254">
    <property type="entry name" value="Trypsin_dom"/>
</dbReference>
<dbReference type="GO" id="GO:0004252">
    <property type="term" value="F:serine-type endopeptidase activity"/>
    <property type="evidence" value="ECO:0007669"/>
    <property type="project" value="InterPro"/>
</dbReference>
<feature type="signal peptide" evidence="5">
    <location>
        <begin position="1"/>
        <end position="15"/>
    </location>
</feature>
<dbReference type="InterPro" id="IPR043504">
    <property type="entry name" value="Peptidase_S1_PA_chymotrypsin"/>
</dbReference>
<reference evidence="7 8" key="1">
    <citation type="submission" date="2019-04" db="EMBL/GenBank/DDBJ databases">
        <title>Friends and foes A comparative genomics study of 23 Aspergillus species from section Flavi.</title>
        <authorList>
            <consortium name="DOE Joint Genome Institute"/>
            <person name="Kjaerbolling I."/>
            <person name="Vesth T."/>
            <person name="Frisvad J.C."/>
            <person name="Nybo J.L."/>
            <person name="Theobald S."/>
            <person name="Kildgaard S."/>
            <person name="Isbrandt T."/>
            <person name="Kuo A."/>
            <person name="Sato A."/>
            <person name="Lyhne E.K."/>
            <person name="Kogle M.E."/>
            <person name="Wiebenga A."/>
            <person name="Kun R.S."/>
            <person name="Lubbers R.J."/>
            <person name="Makela M.R."/>
            <person name="Barry K."/>
            <person name="Chovatia M."/>
            <person name="Clum A."/>
            <person name="Daum C."/>
            <person name="Haridas S."/>
            <person name="He G."/>
            <person name="LaButti K."/>
            <person name="Lipzen A."/>
            <person name="Mondo S."/>
            <person name="Riley R."/>
            <person name="Salamov A."/>
            <person name="Simmons B.A."/>
            <person name="Magnuson J.K."/>
            <person name="Henrissat B."/>
            <person name="Mortensen U.H."/>
            <person name="Larsen T.O."/>
            <person name="Devries R.P."/>
            <person name="Grigoriev I.V."/>
            <person name="Machida M."/>
            <person name="Baker S.E."/>
            <person name="Andersen M.R."/>
        </authorList>
    </citation>
    <scope>NUCLEOTIDE SEQUENCE [LARGE SCALE GENOMIC DNA]</scope>
    <source>
        <strain evidence="7 8">CBS 117626</strain>
    </source>
</reference>
<comment type="similarity">
    <text evidence="1">Belongs to the peptidase S1 family.</text>
</comment>
<dbReference type="Gene3D" id="2.40.10.10">
    <property type="entry name" value="Trypsin-like serine proteases"/>
    <property type="match status" value="1"/>
</dbReference>
<dbReference type="OrthoDB" id="6380398at2759"/>
<organism evidence="7 8">
    <name type="scientific">Aspergillus tamarii</name>
    <dbReference type="NCBI Taxonomy" id="41984"/>
    <lineage>
        <taxon>Eukaryota</taxon>
        <taxon>Fungi</taxon>
        <taxon>Dikarya</taxon>
        <taxon>Ascomycota</taxon>
        <taxon>Pezizomycotina</taxon>
        <taxon>Eurotiomycetes</taxon>
        <taxon>Eurotiomycetidae</taxon>
        <taxon>Eurotiales</taxon>
        <taxon>Aspergillaceae</taxon>
        <taxon>Aspergillus</taxon>
        <taxon>Aspergillus subgen. Circumdati</taxon>
    </lineage>
</organism>
<dbReference type="PROSITE" id="PS50240">
    <property type="entry name" value="TRYPSIN_DOM"/>
    <property type="match status" value="1"/>
</dbReference>
<dbReference type="InterPro" id="IPR009003">
    <property type="entry name" value="Peptidase_S1_PA"/>
</dbReference>
<name>A0A5N6V4M0_ASPTM</name>
<evidence type="ECO:0000256" key="3">
    <source>
        <dbReference type="ARBA" id="ARBA00022801"/>
    </source>
</evidence>
<dbReference type="InterPro" id="IPR001314">
    <property type="entry name" value="Peptidase_S1A"/>
</dbReference>
<sequence>MKFSLLTLLSAVASAQFEKRIVGGTPAAPEQFPYQAAVYESGKYICGGTIIASNKILTAAQCVYGSETSPFSFSIRYGSLSRSGGQSITVSKISRHGQYNNLTMAYDVAVLTLASAITPGPNFSLAKLAKNTPEAGASCSVSGWGRTSPDGALSEDLQVANVNIIDHAVCVEKYSPPHVVDRRMICAGASDGRRGACTGDVGSPLIDQSSGQQVGIVSWSKGCGDDSQPDIYTNTAELSNWILSQ</sequence>
<dbReference type="PRINTS" id="PR00722">
    <property type="entry name" value="CHYMOTRYPSIN"/>
</dbReference>
<protein>
    <submittedName>
        <fullName evidence="7">Trypsin-like cysteine/serine peptidase domain-containing protein</fullName>
    </submittedName>
</protein>
<evidence type="ECO:0000256" key="2">
    <source>
        <dbReference type="ARBA" id="ARBA00022670"/>
    </source>
</evidence>
<dbReference type="SMART" id="SM00020">
    <property type="entry name" value="Tryp_SPc"/>
    <property type="match status" value="1"/>
</dbReference>
<dbReference type="Pfam" id="PF00089">
    <property type="entry name" value="Trypsin"/>
    <property type="match status" value="1"/>
</dbReference>
<dbReference type="SUPFAM" id="SSF50494">
    <property type="entry name" value="Trypsin-like serine proteases"/>
    <property type="match status" value="1"/>
</dbReference>
<evidence type="ECO:0000313" key="7">
    <source>
        <dbReference type="EMBL" id="KAE8165727.1"/>
    </source>
</evidence>
<dbReference type="Proteomes" id="UP000326950">
    <property type="component" value="Unassembled WGS sequence"/>
</dbReference>
<evidence type="ECO:0000259" key="6">
    <source>
        <dbReference type="PROSITE" id="PS50240"/>
    </source>
</evidence>
<accession>A0A5N6V4M0</accession>
<feature type="chain" id="PRO_5024861276" evidence="5">
    <location>
        <begin position="16"/>
        <end position="245"/>
    </location>
</feature>
<proteinExistence type="inferred from homology"/>
<keyword evidence="2" id="KW-0645">Protease</keyword>